<name>A0A2G9RYP2_AQUCT</name>
<reference evidence="2" key="1">
    <citation type="journal article" date="2017" name="Nat. Commun.">
        <title>The North American bullfrog draft genome provides insight into hormonal regulation of long noncoding RNA.</title>
        <authorList>
            <person name="Hammond S.A."/>
            <person name="Warren R.L."/>
            <person name="Vandervalk B.P."/>
            <person name="Kucuk E."/>
            <person name="Khan H."/>
            <person name="Gibb E.A."/>
            <person name="Pandoh P."/>
            <person name="Kirk H."/>
            <person name="Zhao Y."/>
            <person name="Jones M."/>
            <person name="Mungall A.J."/>
            <person name="Coope R."/>
            <person name="Pleasance S."/>
            <person name="Moore R.A."/>
            <person name="Holt R.A."/>
            <person name="Round J.M."/>
            <person name="Ohora S."/>
            <person name="Walle B.V."/>
            <person name="Veldhoen N."/>
            <person name="Helbing C.C."/>
            <person name="Birol I."/>
        </authorList>
    </citation>
    <scope>NUCLEOTIDE SEQUENCE [LARGE SCALE GENOMIC DNA]</scope>
</reference>
<proteinExistence type="predicted"/>
<dbReference type="Proteomes" id="UP000228934">
    <property type="component" value="Unassembled WGS sequence"/>
</dbReference>
<keyword evidence="2" id="KW-1185">Reference proteome</keyword>
<dbReference type="EMBL" id="KV928481">
    <property type="protein sequence ID" value="PIO32944.1"/>
    <property type="molecule type" value="Genomic_DNA"/>
</dbReference>
<evidence type="ECO:0000313" key="2">
    <source>
        <dbReference type="Proteomes" id="UP000228934"/>
    </source>
</evidence>
<accession>A0A2G9RYP2</accession>
<sequence length="67" mass="7699">MRRFEHGALFSKSLRHDCRVRFSSLRAFSSSALLWVRVSRLSFCCLGSAVHWPSLQISLDSLSLIWS</sequence>
<dbReference type="AlphaFoldDB" id="A0A2G9RYP2"/>
<evidence type="ECO:0000313" key="1">
    <source>
        <dbReference type="EMBL" id="PIO32944.1"/>
    </source>
</evidence>
<organism evidence="1 2">
    <name type="scientific">Aquarana catesbeiana</name>
    <name type="common">American bullfrog</name>
    <name type="synonym">Rana catesbeiana</name>
    <dbReference type="NCBI Taxonomy" id="8400"/>
    <lineage>
        <taxon>Eukaryota</taxon>
        <taxon>Metazoa</taxon>
        <taxon>Chordata</taxon>
        <taxon>Craniata</taxon>
        <taxon>Vertebrata</taxon>
        <taxon>Euteleostomi</taxon>
        <taxon>Amphibia</taxon>
        <taxon>Batrachia</taxon>
        <taxon>Anura</taxon>
        <taxon>Neobatrachia</taxon>
        <taxon>Ranoidea</taxon>
        <taxon>Ranidae</taxon>
        <taxon>Aquarana</taxon>
    </lineage>
</organism>
<gene>
    <name evidence="1" type="ORF">AB205_0000940</name>
</gene>
<protein>
    <submittedName>
        <fullName evidence="1">Uncharacterized protein</fullName>
    </submittedName>
</protein>